<keyword evidence="12" id="KW-0687">Ribonucleoprotein</keyword>
<dbReference type="InterPro" id="IPR058240">
    <property type="entry name" value="rSAM_sf"/>
</dbReference>
<dbReference type="SFLD" id="SFLDS00029">
    <property type="entry name" value="Radical_SAM"/>
    <property type="match status" value="1"/>
</dbReference>
<dbReference type="HAMAP" id="MF_01865">
    <property type="entry name" value="MTTase_RimO"/>
    <property type="match status" value="1"/>
</dbReference>
<dbReference type="RefSeq" id="WP_114672954.1">
    <property type="nucleotide sequence ID" value="NZ_CP031159.1"/>
</dbReference>
<keyword evidence="12" id="KW-0614">Plasmid</keyword>
<feature type="binding site" evidence="8">
    <location>
        <position position="30"/>
    </location>
    <ligand>
        <name>[4Fe-4S] cluster</name>
        <dbReference type="ChEBI" id="CHEBI:49883"/>
        <label>1</label>
    </ligand>
</feature>
<dbReference type="InterPro" id="IPR007197">
    <property type="entry name" value="rSAM"/>
</dbReference>
<dbReference type="PROSITE" id="PS51918">
    <property type="entry name" value="RADICAL_SAM"/>
    <property type="match status" value="1"/>
</dbReference>
<dbReference type="GO" id="GO:0035599">
    <property type="term" value="F:aspartic acid methylthiotransferase activity"/>
    <property type="evidence" value="ECO:0007669"/>
    <property type="project" value="TreeGrafter"/>
</dbReference>
<organism evidence="12 13">
    <name type="scientific">Deinococcus wulumuqiensis</name>
    <dbReference type="NCBI Taxonomy" id="980427"/>
    <lineage>
        <taxon>Bacteria</taxon>
        <taxon>Thermotogati</taxon>
        <taxon>Deinococcota</taxon>
        <taxon>Deinococci</taxon>
        <taxon>Deinococcales</taxon>
        <taxon>Deinococcaceae</taxon>
        <taxon>Deinococcus</taxon>
    </lineage>
</organism>
<dbReference type="STRING" id="1288484.GCA_000348665_02517"/>
<comment type="similarity">
    <text evidence="8">Belongs to the methylthiotransferase family. RimO subfamily.</text>
</comment>
<feature type="domain" description="MTTase N-terminal" evidence="10">
    <location>
        <begin position="21"/>
        <end position="131"/>
    </location>
</feature>
<evidence type="ECO:0000259" key="11">
    <source>
        <dbReference type="PROSITE" id="PS51918"/>
    </source>
</evidence>
<dbReference type="SMART" id="SM00729">
    <property type="entry name" value="Elp3"/>
    <property type="match status" value="1"/>
</dbReference>
<dbReference type="EMBL" id="CP031159">
    <property type="protein sequence ID" value="AXH00254.1"/>
    <property type="molecule type" value="Genomic_DNA"/>
</dbReference>
<dbReference type="NCBIfam" id="TIGR00089">
    <property type="entry name" value="MiaB/RimO family radical SAM methylthiotransferase"/>
    <property type="match status" value="1"/>
</dbReference>
<feature type="binding site" evidence="8">
    <location>
        <position position="186"/>
    </location>
    <ligand>
        <name>[4Fe-4S] cluster</name>
        <dbReference type="ChEBI" id="CHEBI:49883"/>
        <label>2</label>
        <note>4Fe-4S-S-AdoMet</note>
    </ligand>
</feature>
<accession>A0A345IKN1</accession>
<evidence type="ECO:0000256" key="5">
    <source>
        <dbReference type="ARBA" id="ARBA00022723"/>
    </source>
</evidence>
<dbReference type="AlphaFoldDB" id="A0A345IKN1"/>
<dbReference type="SUPFAM" id="SSF102114">
    <property type="entry name" value="Radical SAM enzymes"/>
    <property type="match status" value="1"/>
</dbReference>
<dbReference type="SFLD" id="SFLDG01061">
    <property type="entry name" value="methylthiotransferase"/>
    <property type="match status" value="1"/>
</dbReference>
<evidence type="ECO:0000313" key="12">
    <source>
        <dbReference type="EMBL" id="AXH00254.1"/>
    </source>
</evidence>
<dbReference type="Proteomes" id="UP000253744">
    <property type="component" value="Plasmid pDrdA"/>
</dbReference>
<gene>
    <name evidence="8" type="primary">rimO</name>
    <name evidence="12" type="ORF">DVJ83_13725</name>
</gene>
<evidence type="ECO:0000256" key="4">
    <source>
        <dbReference type="ARBA" id="ARBA00022691"/>
    </source>
</evidence>
<keyword evidence="1 8" id="KW-0004">4Fe-4S</keyword>
<evidence type="ECO:0000256" key="1">
    <source>
        <dbReference type="ARBA" id="ARBA00022485"/>
    </source>
</evidence>
<keyword evidence="2 8" id="KW-0963">Cytoplasm</keyword>
<comment type="cofactor">
    <cofactor evidence="8">
        <name>[4Fe-4S] cluster</name>
        <dbReference type="ChEBI" id="CHEBI:49883"/>
    </cofactor>
    <text evidence="8">Binds 2 [4Fe-4S] clusters. One cluster is coordinated with 3 cysteines and an exchangeable S-adenosyl-L-methionine.</text>
</comment>
<evidence type="ECO:0000259" key="10">
    <source>
        <dbReference type="PROSITE" id="PS51449"/>
    </source>
</evidence>
<dbReference type="GO" id="GO:0005840">
    <property type="term" value="C:ribosome"/>
    <property type="evidence" value="ECO:0007669"/>
    <property type="project" value="UniProtKB-KW"/>
</dbReference>
<dbReference type="Gene3D" id="3.40.50.12160">
    <property type="entry name" value="Methylthiotransferase, N-terminal domain"/>
    <property type="match status" value="1"/>
</dbReference>
<dbReference type="InterPro" id="IPR038135">
    <property type="entry name" value="Methylthiotransferase_N_sf"/>
</dbReference>
<name>A0A345IKN1_9DEIO</name>
<dbReference type="EC" id="2.8.4.4" evidence="8"/>
<feature type="domain" description="TRAM" evidence="9">
    <location>
        <begin position="411"/>
        <end position="489"/>
    </location>
</feature>
<dbReference type="Pfam" id="PF00919">
    <property type="entry name" value="UPF0004"/>
    <property type="match status" value="1"/>
</dbReference>
<dbReference type="Gene3D" id="3.80.30.20">
    <property type="entry name" value="tm_1862 like domain"/>
    <property type="match status" value="1"/>
</dbReference>
<keyword evidence="3 8" id="KW-0808">Transferase</keyword>
<dbReference type="Pfam" id="PF18693">
    <property type="entry name" value="TRAM_2"/>
    <property type="match status" value="1"/>
</dbReference>
<dbReference type="KEGG" id="dwu:DVJ83_13725"/>
<dbReference type="GO" id="GO:0103039">
    <property type="term" value="F:protein methylthiotransferase activity"/>
    <property type="evidence" value="ECO:0007669"/>
    <property type="project" value="UniProtKB-EC"/>
</dbReference>
<dbReference type="GO" id="GO:0046872">
    <property type="term" value="F:metal ion binding"/>
    <property type="evidence" value="ECO:0007669"/>
    <property type="project" value="UniProtKB-KW"/>
</dbReference>
<comment type="subcellular location">
    <subcellularLocation>
        <location evidence="8">Cytoplasm</location>
    </subcellularLocation>
</comment>
<evidence type="ECO:0000313" key="13">
    <source>
        <dbReference type="Proteomes" id="UP000253744"/>
    </source>
</evidence>
<evidence type="ECO:0000256" key="7">
    <source>
        <dbReference type="ARBA" id="ARBA00023014"/>
    </source>
</evidence>
<evidence type="ECO:0000256" key="3">
    <source>
        <dbReference type="ARBA" id="ARBA00022679"/>
    </source>
</evidence>
<dbReference type="InterPro" id="IPR006638">
    <property type="entry name" value="Elp3/MiaA/NifB-like_rSAM"/>
</dbReference>
<dbReference type="FunFam" id="2.40.50.140:FF:000060">
    <property type="entry name" value="Ribosomal protein S12 methylthiotransferase RimO"/>
    <property type="match status" value="1"/>
</dbReference>
<dbReference type="SFLD" id="SFLDF00274">
    <property type="entry name" value="ribosomal_protein_S12_methylth"/>
    <property type="match status" value="1"/>
</dbReference>
<evidence type="ECO:0000256" key="6">
    <source>
        <dbReference type="ARBA" id="ARBA00023004"/>
    </source>
</evidence>
<feature type="binding site" evidence="8">
    <location>
        <position position="66"/>
    </location>
    <ligand>
        <name>[4Fe-4S] cluster</name>
        <dbReference type="ChEBI" id="CHEBI:49883"/>
        <label>1</label>
    </ligand>
</feature>
<feature type="binding site" evidence="8">
    <location>
        <position position="190"/>
    </location>
    <ligand>
        <name>[4Fe-4S] cluster</name>
        <dbReference type="ChEBI" id="CHEBI:49883"/>
        <label>2</label>
        <note>4Fe-4S-S-AdoMet</note>
    </ligand>
</feature>
<keyword evidence="6 8" id="KW-0408">Iron</keyword>
<dbReference type="InterPro" id="IPR005840">
    <property type="entry name" value="Ribosomal_uS12_MeSTrfase_RimO"/>
</dbReference>
<feature type="domain" description="Radical SAM core" evidence="11">
    <location>
        <begin position="172"/>
        <end position="408"/>
    </location>
</feature>
<dbReference type="Gene3D" id="2.40.50.140">
    <property type="entry name" value="Nucleic acid-binding proteins"/>
    <property type="match status" value="1"/>
</dbReference>
<dbReference type="InterPro" id="IPR023404">
    <property type="entry name" value="rSAM_horseshoe"/>
</dbReference>
<evidence type="ECO:0000256" key="2">
    <source>
        <dbReference type="ARBA" id="ARBA00022490"/>
    </source>
</evidence>
<dbReference type="GO" id="GO:0051539">
    <property type="term" value="F:4 iron, 4 sulfur cluster binding"/>
    <property type="evidence" value="ECO:0007669"/>
    <property type="project" value="UniProtKB-UniRule"/>
</dbReference>
<protein>
    <recommendedName>
        <fullName evidence="8">Ribosomal protein uS12 methylthiotransferase RimO</fullName>
        <shortName evidence="8">uS12 MTTase</shortName>
        <shortName evidence="8">uS12 methylthiotransferase</shortName>
        <ecNumber evidence="8">2.8.4.4</ecNumber>
    </recommendedName>
    <alternativeName>
        <fullName evidence="8">Ribosomal protein uS12 (aspartate-C(3))-methylthiotransferase</fullName>
    </alternativeName>
    <alternativeName>
        <fullName evidence="8">Ribosome maturation factor RimO</fullName>
    </alternativeName>
</protein>
<keyword evidence="12" id="KW-0689">Ribosomal protein</keyword>
<evidence type="ECO:0000259" key="9">
    <source>
        <dbReference type="PROSITE" id="PS50926"/>
    </source>
</evidence>
<feature type="binding site" evidence="8">
    <location>
        <position position="95"/>
    </location>
    <ligand>
        <name>[4Fe-4S] cluster</name>
        <dbReference type="ChEBI" id="CHEBI:49883"/>
        <label>1</label>
    </ligand>
</feature>
<keyword evidence="7 8" id="KW-0411">Iron-sulfur</keyword>
<dbReference type="GO" id="GO:0006400">
    <property type="term" value="P:tRNA modification"/>
    <property type="evidence" value="ECO:0007669"/>
    <property type="project" value="InterPro"/>
</dbReference>
<dbReference type="InterPro" id="IPR002792">
    <property type="entry name" value="TRAM_dom"/>
</dbReference>
<dbReference type="NCBIfam" id="TIGR01125">
    <property type="entry name" value="30S ribosomal protein S12 methylthiotransferase RimO"/>
    <property type="match status" value="1"/>
</dbReference>
<dbReference type="FunFam" id="3.80.30.20:FF:000001">
    <property type="entry name" value="tRNA-2-methylthio-N(6)-dimethylallyladenosine synthase 2"/>
    <property type="match status" value="1"/>
</dbReference>
<dbReference type="PANTHER" id="PTHR43837">
    <property type="entry name" value="RIBOSOMAL PROTEIN S12 METHYLTHIOTRANSFERASE RIMO"/>
    <property type="match status" value="1"/>
</dbReference>
<dbReference type="FunFam" id="3.40.50.12160:FF:000002">
    <property type="entry name" value="Ribosomal protein S12 methylthiotransferase RimO"/>
    <property type="match status" value="1"/>
</dbReference>
<dbReference type="InterPro" id="IPR013848">
    <property type="entry name" value="Methylthiotransferase_N"/>
</dbReference>
<dbReference type="InterPro" id="IPR005839">
    <property type="entry name" value="Methylthiotransferase"/>
</dbReference>
<keyword evidence="5 8" id="KW-0479">Metal-binding</keyword>
<dbReference type="SFLD" id="SFLDG01082">
    <property type="entry name" value="B12-binding_domain_containing"/>
    <property type="match status" value="1"/>
</dbReference>
<reference evidence="12 13" key="1">
    <citation type="submission" date="2018-07" db="EMBL/GenBank/DDBJ databases">
        <title>Complete Genome and Methylome Analysis of Deinococcus wulumuqiensis NEB 479.</title>
        <authorList>
            <person name="Fomenkov A."/>
            <person name="Luyten Y."/>
            <person name="Vincze T."/>
            <person name="Anton B.P."/>
            <person name="Clark T."/>
            <person name="Roberts R.J."/>
            <person name="Morgan R.D."/>
        </authorList>
    </citation>
    <scope>NUCLEOTIDE SEQUENCE [LARGE SCALE GENOMIC DNA]</scope>
    <source>
        <strain evidence="12 13">NEB 479</strain>
        <plasmid evidence="13">Plasmid pdrda</plasmid>
    </source>
</reference>
<dbReference type="InterPro" id="IPR020612">
    <property type="entry name" value="Methylthiotransferase_CS"/>
</dbReference>
<sequence length="506" mass="55808">MEDDVTTTERLPTLSPEAAPKRVGFISLGCPKALVDSERILTQLRAEGYEVAPSYEGADAVIVNTCGFITPAVEESLSAIGEALDATGKVIVTGCLGERPEKIMERHPKVAAITGSEAVDEVMGHVRELLPLDLDAFTGLLPVAAPGMRAGIEAPQRENTKHGDVFAPSVKLTPRHYAYVKIAEGCNHTCAFCIIPKLRGLQVSRDAGAVLYEAFRLVAGGTKELMVISQDTSAYGVDIRYRESEFQGEQVRAHLTDLAVKLGEMGAWVRMHYVYPYPHVDRVVELMAQGKVLPYLDIPLQHASPKILKLMRRPGAGKQLETIRRWREICPELVIRSTFIVGFPGETEEDFAELLQFLEDARLDRVGAFPYSDVEEADANKLPGAVPEEVKQERLARFMEVAQRISTEKLAEKVGRVMDVIIDEFNDDEDEGDAPGTRLIGRTKGDAPGIDGQVYLYAGDFAGQVKIGDIVRARIEDSDEYDLFGEVVERPEWKPNVPQLGHFGKH</sequence>
<dbReference type="InterPro" id="IPR012340">
    <property type="entry name" value="NA-bd_OB-fold"/>
</dbReference>
<dbReference type="CDD" id="cd01335">
    <property type="entry name" value="Radical_SAM"/>
    <property type="match status" value="1"/>
</dbReference>
<dbReference type="PROSITE" id="PS50926">
    <property type="entry name" value="TRAM"/>
    <property type="match status" value="1"/>
</dbReference>
<comment type="function">
    <text evidence="8">Catalyzes the methylthiolation of an aspartic acid residue of ribosomal protein uS12.</text>
</comment>
<dbReference type="PROSITE" id="PS01278">
    <property type="entry name" value="MTTASE_RADICAL"/>
    <property type="match status" value="1"/>
</dbReference>
<keyword evidence="4 8" id="KW-0949">S-adenosyl-L-methionine</keyword>
<geneLocation type="plasmid" evidence="13">
    <name>pdrda</name>
</geneLocation>
<dbReference type="Pfam" id="PF04055">
    <property type="entry name" value="Radical_SAM"/>
    <property type="match status" value="1"/>
</dbReference>
<proteinExistence type="inferred from homology"/>
<dbReference type="PANTHER" id="PTHR43837:SF1">
    <property type="entry name" value="RIBOSOMAL PROTEIN US12 METHYLTHIOTRANSFERASE RIMO"/>
    <property type="match status" value="1"/>
</dbReference>
<feature type="binding site" evidence="8">
    <location>
        <position position="193"/>
    </location>
    <ligand>
        <name>[4Fe-4S] cluster</name>
        <dbReference type="ChEBI" id="CHEBI:49883"/>
        <label>2</label>
        <note>4Fe-4S-S-AdoMet</note>
    </ligand>
</feature>
<dbReference type="GO" id="GO:0005829">
    <property type="term" value="C:cytosol"/>
    <property type="evidence" value="ECO:0007669"/>
    <property type="project" value="TreeGrafter"/>
</dbReference>
<comment type="catalytic activity">
    <reaction evidence="8">
        <text>L-aspartate(89)-[ribosomal protein uS12]-hydrogen + (sulfur carrier)-SH + AH2 + 2 S-adenosyl-L-methionine = 3-methylsulfanyl-L-aspartate(89)-[ribosomal protein uS12]-hydrogen + (sulfur carrier)-H + 5'-deoxyadenosine + L-methionine + A + S-adenosyl-L-homocysteine + 2 H(+)</text>
        <dbReference type="Rhea" id="RHEA:37087"/>
        <dbReference type="Rhea" id="RHEA-COMP:10460"/>
        <dbReference type="Rhea" id="RHEA-COMP:10461"/>
        <dbReference type="Rhea" id="RHEA-COMP:14737"/>
        <dbReference type="Rhea" id="RHEA-COMP:14739"/>
        <dbReference type="ChEBI" id="CHEBI:13193"/>
        <dbReference type="ChEBI" id="CHEBI:15378"/>
        <dbReference type="ChEBI" id="CHEBI:17319"/>
        <dbReference type="ChEBI" id="CHEBI:17499"/>
        <dbReference type="ChEBI" id="CHEBI:29917"/>
        <dbReference type="ChEBI" id="CHEBI:29961"/>
        <dbReference type="ChEBI" id="CHEBI:57844"/>
        <dbReference type="ChEBI" id="CHEBI:57856"/>
        <dbReference type="ChEBI" id="CHEBI:59789"/>
        <dbReference type="ChEBI" id="CHEBI:64428"/>
        <dbReference type="ChEBI" id="CHEBI:73599"/>
        <dbReference type="EC" id="2.8.4.4"/>
    </reaction>
</comment>
<evidence type="ECO:0000256" key="8">
    <source>
        <dbReference type="HAMAP-Rule" id="MF_01865"/>
    </source>
</evidence>
<dbReference type="PROSITE" id="PS51449">
    <property type="entry name" value="MTTASE_N"/>
    <property type="match status" value="1"/>
</dbReference>